<dbReference type="EMBL" id="CP002665">
    <property type="protein sequence ID" value="AEI11040.1"/>
    <property type="molecule type" value="Genomic_DNA"/>
</dbReference>
<sequence length="61" mass="7091">MTKPQRMLRGFVGWRPTDEQVRVFDESRSRAAVAIQTFVSIMREEFGEEALPLDPIDARRP</sequence>
<protein>
    <submittedName>
        <fullName evidence="1">Elastase, putative</fullName>
    </submittedName>
</protein>
<organism evidence="1 2">
    <name type="scientific">Cellulomonas gilvus (strain ATCC 13127 / NRRL B-14078)</name>
    <name type="common">Cellvibrio gilvus</name>
    <dbReference type="NCBI Taxonomy" id="593907"/>
    <lineage>
        <taxon>Bacteria</taxon>
        <taxon>Bacillati</taxon>
        <taxon>Actinomycetota</taxon>
        <taxon>Actinomycetes</taxon>
        <taxon>Micrococcales</taxon>
        <taxon>Cellulomonadaceae</taxon>
        <taxon>Cellulomonas</taxon>
    </lineage>
</organism>
<dbReference type="RefSeq" id="WP_013882565.1">
    <property type="nucleotide sequence ID" value="NC_015671.1"/>
</dbReference>
<accession>F8A625</accession>
<dbReference type="Proteomes" id="UP000000485">
    <property type="component" value="Chromosome"/>
</dbReference>
<reference evidence="2" key="1">
    <citation type="submission" date="2011-04" db="EMBL/GenBank/DDBJ databases">
        <title>Complete sequence of Cellvibrio gilvus ATCC 13127.</title>
        <authorList>
            <person name="Lucas S."/>
            <person name="Han J."/>
            <person name="Lapidus A."/>
            <person name="Cheng J.-F."/>
            <person name="Goodwin L."/>
            <person name="Pitluck S."/>
            <person name="Peters L."/>
            <person name="Munk A."/>
            <person name="Detter J.C."/>
            <person name="Han C."/>
            <person name="Tapia R."/>
            <person name="Land M."/>
            <person name="Hauser L."/>
            <person name="Kyrpides N."/>
            <person name="Ivanova N."/>
            <person name="Ovchinnikova G."/>
            <person name="Pagani I."/>
            <person name="Mead D."/>
            <person name="Brumm P."/>
            <person name="Woyke T."/>
        </authorList>
    </citation>
    <scope>NUCLEOTIDE SEQUENCE [LARGE SCALE GENOMIC DNA]</scope>
    <source>
        <strain evidence="2">ATCC 13127 / NRRL B-14078</strain>
    </source>
</reference>
<keyword evidence="2" id="KW-1185">Reference proteome</keyword>
<dbReference type="STRING" id="593907.Celgi_0518"/>
<dbReference type="AlphaFoldDB" id="F8A625"/>
<evidence type="ECO:0000313" key="2">
    <source>
        <dbReference type="Proteomes" id="UP000000485"/>
    </source>
</evidence>
<dbReference type="KEGG" id="cga:Celgi_0518"/>
<evidence type="ECO:0000313" key="1">
    <source>
        <dbReference type="EMBL" id="AEI11040.1"/>
    </source>
</evidence>
<gene>
    <name evidence="1" type="ordered locus">Celgi_0518</name>
</gene>
<name>F8A625_CELGA</name>
<dbReference type="HOGENOM" id="CLU_2913980_0_0_11"/>
<proteinExistence type="predicted"/>